<evidence type="ECO:0000313" key="4">
    <source>
        <dbReference type="Proteomes" id="UP000653271"/>
    </source>
</evidence>
<keyword evidence="1" id="KW-0732">Signal</keyword>
<dbReference type="InterPro" id="IPR035940">
    <property type="entry name" value="CAP_sf"/>
</dbReference>
<dbReference type="OrthoDB" id="43654at2759"/>
<dbReference type="InterPro" id="IPR014044">
    <property type="entry name" value="CAP_dom"/>
</dbReference>
<proteinExistence type="predicted"/>
<dbReference type="EMBL" id="WAAB01010533">
    <property type="protein sequence ID" value="NWH74554.1"/>
    <property type="molecule type" value="Genomic_DNA"/>
</dbReference>
<feature type="non-terminal residue" evidence="3">
    <location>
        <position position="1"/>
    </location>
</feature>
<keyword evidence="4" id="KW-1185">Reference proteome</keyword>
<evidence type="ECO:0000313" key="3">
    <source>
        <dbReference type="EMBL" id="NWH74554.1"/>
    </source>
</evidence>
<organism evidence="3 4">
    <name type="scientific">Piaya cayana</name>
    <name type="common">Common squirrel cuckoo</name>
    <dbReference type="NCBI Taxonomy" id="33601"/>
    <lineage>
        <taxon>Eukaryota</taxon>
        <taxon>Metazoa</taxon>
        <taxon>Chordata</taxon>
        <taxon>Craniata</taxon>
        <taxon>Vertebrata</taxon>
        <taxon>Euteleostomi</taxon>
        <taxon>Archelosauria</taxon>
        <taxon>Archosauria</taxon>
        <taxon>Dinosauria</taxon>
        <taxon>Saurischia</taxon>
        <taxon>Theropoda</taxon>
        <taxon>Coelurosauria</taxon>
        <taxon>Aves</taxon>
        <taxon>Neognathae</taxon>
        <taxon>Neoaves</taxon>
        <taxon>Otidimorphae</taxon>
        <taxon>Cuculiformes</taxon>
        <taxon>Coccyzidae</taxon>
        <taxon>Piaya</taxon>
    </lineage>
</organism>
<dbReference type="SMART" id="SM00198">
    <property type="entry name" value="SCP"/>
    <property type="match status" value="1"/>
</dbReference>
<gene>
    <name evidence="3" type="primary">Glipr1_1</name>
    <name evidence="3" type="ORF">PIACAY_R10663</name>
</gene>
<feature type="chain" id="PRO_5032636788" evidence="1">
    <location>
        <begin position="23"/>
        <end position="180"/>
    </location>
</feature>
<feature type="domain" description="SCP" evidence="2">
    <location>
        <begin position="35"/>
        <end position="179"/>
    </location>
</feature>
<comment type="caution">
    <text evidence="3">The sequence shown here is derived from an EMBL/GenBank/DDBJ whole genome shotgun (WGS) entry which is preliminary data.</text>
</comment>
<accession>A0A850WXT5</accession>
<protein>
    <submittedName>
        <fullName evidence="3">GLIP1 protein</fullName>
    </submittedName>
</protein>
<dbReference type="AlphaFoldDB" id="A0A850WXT5"/>
<dbReference type="Gene3D" id="3.40.33.10">
    <property type="entry name" value="CAP"/>
    <property type="match status" value="1"/>
</dbReference>
<evidence type="ECO:0000256" key="1">
    <source>
        <dbReference type="SAM" id="SignalP"/>
    </source>
</evidence>
<feature type="non-terminal residue" evidence="3">
    <location>
        <position position="180"/>
    </location>
</feature>
<dbReference type="Proteomes" id="UP000653271">
    <property type="component" value="Unassembled WGS sequence"/>
</dbReference>
<feature type="signal peptide" evidence="1">
    <location>
        <begin position="1"/>
        <end position="22"/>
    </location>
</feature>
<evidence type="ECO:0000259" key="2">
    <source>
        <dbReference type="SMART" id="SM00198"/>
    </source>
</evidence>
<dbReference type="SUPFAM" id="SSF55797">
    <property type="entry name" value="PR-1-like"/>
    <property type="match status" value="1"/>
</dbReference>
<sequence>IMISRFSACVLALLYFCHSSDAYEISTLPDVGDPKFIEECVQTHDRFRSGVNPPASNMLYMEPCQVLDKYRHVRRHLQLCKHHVHIFLTTIPKVRGQREGEEHHCSVTPQLLVKAIGQQGQVFSIMLQRLKQSFCHQRTLLSLQVVWATSYKVGCAVHFCPKVAYSSITKAAHFICNYGP</sequence>
<name>A0A850WXT5_PIACA</name>
<reference evidence="3" key="1">
    <citation type="submission" date="2019-09" db="EMBL/GenBank/DDBJ databases">
        <title>Bird 10,000 Genomes (B10K) Project - Family phase.</title>
        <authorList>
            <person name="Zhang G."/>
        </authorList>
    </citation>
    <scope>NUCLEOTIDE SEQUENCE</scope>
    <source>
        <strain evidence="3">B10K-DU-008-47</strain>
        <tissue evidence="3">Mixed tissue sample</tissue>
    </source>
</reference>